<evidence type="ECO:0000313" key="1">
    <source>
        <dbReference type="EMBL" id="VAX24108.1"/>
    </source>
</evidence>
<dbReference type="InterPro" id="IPR003329">
    <property type="entry name" value="Cytidylyl_trans"/>
</dbReference>
<protein>
    <recommendedName>
        <fullName evidence="2">Acylneuraminate cytidylyltransferase</fullName>
    </recommendedName>
</protein>
<reference evidence="1" key="1">
    <citation type="submission" date="2018-06" db="EMBL/GenBank/DDBJ databases">
        <authorList>
            <person name="Zhirakovskaya E."/>
        </authorList>
    </citation>
    <scope>NUCLEOTIDE SEQUENCE</scope>
</reference>
<proteinExistence type="predicted"/>
<dbReference type="PANTHER" id="PTHR42866">
    <property type="entry name" value="3-DEOXY-MANNO-OCTULOSONATE CYTIDYLYLTRANSFERASE"/>
    <property type="match status" value="1"/>
</dbReference>
<dbReference type="GO" id="GO:0005829">
    <property type="term" value="C:cytosol"/>
    <property type="evidence" value="ECO:0007669"/>
    <property type="project" value="TreeGrafter"/>
</dbReference>
<dbReference type="CDD" id="cd02518">
    <property type="entry name" value="GT2_SpsF"/>
    <property type="match status" value="1"/>
</dbReference>
<evidence type="ECO:0008006" key="2">
    <source>
        <dbReference type="Google" id="ProtNLM"/>
    </source>
</evidence>
<gene>
    <name evidence="1" type="ORF">MNBD_NITROSPINAE02-2242</name>
</gene>
<organism evidence="1">
    <name type="scientific">hydrothermal vent metagenome</name>
    <dbReference type="NCBI Taxonomy" id="652676"/>
    <lineage>
        <taxon>unclassified sequences</taxon>
        <taxon>metagenomes</taxon>
        <taxon>ecological metagenomes</taxon>
    </lineage>
</organism>
<dbReference type="InterPro" id="IPR029044">
    <property type="entry name" value="Nucleotide-diphossugar_trans"/>
</dbReference>
<dbReference type="Pfam" id="PF02348">
    <property type="entry name" value="CTP_transf_3"/>
    <property type="match status" value="1"/>
</dbReference>
<dbReference type="Gene3D" id="3.90.550.10">
    <property type="entry name" value="Spore Coat Polysaccharide Biosynthesis Protein SpsA, Chain A"/>
    <property type="match status" value="1"/>
</dbReference>
<dbReference type="PANTHER" id="PTHR42866:SF1">
    <property type="entry name" value="SPORE COAT POLYSACCHARIDE BIOSYNTHESIS PROTEIN SPSF"/>
    <property type="match status" value="1"/>
</dbReference>
<sequence>MTNSSIGDVKVQAILQARCGSTRLPGKIFKSIGDKSALGWVVARLKASRMVDRIVIATTTGKEDDRVEKYACHEGISIFRGSRDDVLGRFIETLKKFPAFAIVRATGDNPLLDVGALDHMIAEHLKNKADHTTVSGAVPIGSAAEIVSCAALRIAWENATQKPYREHVTPYIYENRGRFRVIDVKPPDYLDGRNYRFTLDTGEDLRLLISVYKRLAEEKKPFDAKEATRLADVDPGIMEINRDVEMKTWSEE</sequence>
<dbReference type="AlphaFoldDB" id="A0A3B1CJC4"/>
<dbReference type="EMBL" id="UOGE01000092">
    <property type="protein sequence ID" value="VAX24108.1"/>
    <property type="molecule type" value="Genomic_DNA"/>
</dbReference>
<name>A0A3B1CJC4_9ZZZZ</name>
<dbReference type="SUPFAM" id="SSF53448">
    <property type="entry name" value="Nucleotide-diphospho-sugar transferases"/>
    <property type="match status" value="1"/>
</dbReference>
<accession>A0A3B1CJC4</accession>